<reference evidence="2" key="2">
    <citation type="submission" date="2011-03" db="EMBL/GenBank/DDBJ databases">
        <title>The complete genome of Desulfobacca acetoxidans DSM 11109.</title>
        <authorList>
            <consortium name="US DOE Joint Genome Institute (JGI-PGF)"/>
            <person name="Lucas S."/>
            <person name="Copeland A."/>
            <person name="Lapidus A."/>
            <person name="Bruce D."/>
            <person name="Goodwin L."/>
            <person name="Pitluck S."/>
            <person name="Peters L."/>
            <person name="Kyrpides N."/>
            <person name="Mavromatis K."/>
            <person name="Ivanova N."/>
            <person name="Ovchinnikova G."/>
            <person name="Teshima H."/>
            <person name="Detter J.C."/>
            <person name="Han C."/>
            <person name="Land M."/>
            <person name="Hauser L."/>
            <person name="Markowitz V."/>
            <person name="Cheng J.-F."/>
            <person name="Hugenholtz P."/>
            <person name="Woyke T."/>
            <person name="Wu D."/>
            <person name="Spring S."/>
            <person name="Schueler E."/>
            <person name="Brambilla E."/>
            <person name="Klenk H.-P."/>
            <person name="Eisen J.A."/>
        </authorList>
    </citation>
    <scope>NUCLEOTIDE SEQUENCE [LARGE SCALE GENOMIC DNA]</scope>
    <source>
        <strain evidence="2">ATCC 700848 / DSM 11109 / ASRB2</strain>
    </source>
</reference>
<dbReference type="STRING" id="880072.Desac_1650"/>
<dbReference type="GO" id="GO:0032259">
    <property type="term" value="P:methylation"/>
    <property type="evidence" value="ECO:0007669"/>
    <property type="project" value="UniProtKB-KW"/>
</dbReference>
<name>F2NJI6_DESAR</name>
<keyword evidence="1" id="KW-0808">Transferase</keyword>
<protein>
    <submittedName>
        <fullName evidence="1">Methyltransferase type 11</fullName>
    </submittedName>
</protein>
<dbReference type="Gene3D" id="3.40.50.150">
    <property type="entry name" value="Vaccinia Virus protein VP39"/>
    <property type="match status" value="1"/>
</dbReference>
<dbReference type="SUPFAM" id="SSF53335">
    <property type="entry name" value="S-adenosyl-L-methionine-dependent methyltransferases"/>
    <property type="match status" value="1"/>
</dbReference>
<evidence type="ECO:0000313" key="1">
    <source>
        <dbReference type="EMBL" id="AEB09498.1"/>
    </source>
</evidence>
<dbReference type="GO" id="GO:0008168">
    <property type="term" value="F:methyltransferase activity"/>
    <property type="evidence" value="ECO:0007669"/>
    <property type="project" value="UniProtKB-KW"/>
</dbReference>
<dbReference type="CDD" id="cd02440">
    <property type="entry name" value="AdoMet_MTases"/>
    <property type="match status" value="1"/>
</dbReference>
<dbReference type="HOGENOM" id="CLU_068669_1_0_7"/>
<dbReference type="AlphaFoldDB" id="F2NJI6"/>
<keyword evidence="2" id="KW-1185">Reference proteome</keyword>
<gene>
    <name evidence="1" type="ordered locus">Desac_1650</name>
</gene>
<evidence type="ECO:0000313" key="2">
    <source>
        <dbReference type="Proteomes" id="UP000000483"/>
    </source>
</evidence>
<proteinExistence type="predicted"/>
<organism evidence="1 2">
    <name type="scientific">Desulfobacca acetoxidans (strain ATCC 700848 / DSM 11109 / ASRB2)</name>
    <dbReference type="NCBI Taxonomy" id="880072"/>
    <lineage>
        <taxon>Bacteria</taxon>
        <taxon>Pseudomonadati</taxon>
        <taxon>Thermodesulfobacteriota</taxon>
        <taxon>Desulfobaccia</taxon>
        <taxon>Desulfobaccales</taxon>
        <taxon>Desulfobaccaceae</taxon>
        <taxon>Desulfobacca</taxon>
    </lineage>
</organism>
<dbReference type="KEGG" id="dao:Desac_1650"/>
<dbReference type="Proteomes" id="UP000000483">
    <property type="component" value="Chromosome"/>
</dbReference>
<dbReference type="eggNOG" id="COG2227">
    <property type="taxonomic scope" value="Bacteria"/>
</dbReference>
<dbReference type="PANTHER" id="PTHR43861">
    <property type="entry name" value="TRANS-ACONITATE 2-METHYLTRANSFERASE-RELATED"/>
    <property type="match status" value="1"/>
</dbReference>
<accession>F2NJI6</accession>
<dbReference type="InterPro" id="IPR029063">
    <property type="entry name" value="SAM-dependent_MTases_sf"/>
</dbReference>
<keyword evidence="1" id="KW-0489">Methyltransferase</keyword>
<reference evidence="1 2" key="1">
    <citation type="journal article" date="2011" name="Stand. Genomic Sci.">
        <title>Complete genome sequence of the acetate-degrading sulfate reducer Desulfobacca acetoxidans type strain (ASRB2).</title>
        <authorList>
            <person name="Goker M."/>
            <person name="Teshima H."/>
            <person name="Lapidus A."/>
            <person name="Nolan M."/>
            <person name="Lucas S."/>
            <person name="Hammon N."/>
            <person name="Deshpande S."/>
            <person name="Cheng J.F."/>
            <person name="Tapia R."/>
            <person name="Han C."/>
            <person name="Goodwin L."/>
            <person name="Pitluck S."/>
            <person name="Huntemann M."/>
            <person name="Liolios K."/>
            <person name="Ivanova N."/>
            <person name="Pagani I."/>
            <person name="Mavromatis K."/>
            <person name="Ovchinikova G."/>
            <person name="Pati A."/>
            <person name="Chen A."/>
            <person name="Palaniappan K."/>
            <person name="Land M."/>
            <person name="Hauser L."/>
            <person name="Brambilla E.M."/>
            <person name="Rohde M."/>
            <person name="Spring S."/>
            <person name="Detter J.C."/>
            <person name="Woyke T."/>
            <person name="Bristow J."/>
            <person name="Eisen J.A."/>
            <person name="Markowitz V."/>
            <person name="Hugenholtz P."/>
            <person name="Kyrpides N.C."/>
            <person name="Klenk H.P."/>
        </authorList>
    </citation>
    <scope>NUCLEOTIDE SEQUENCE [LARGE SCALE GENOMIC DNA]</scope>
    <source>
        <strain evidence="2">ATCC 700848 / DSM 11109 / ASRB2</strain>
    </source>
</reference>
<dbReference type="EMBL" id="CP002629">
    <property type="protein sequence ID" value="AEB09498.1"/>
    <property type="molecule type" value="Genomic_DNA"/>
</dbReference>
<dbReference type="Pfam" id="PF13489">
    <property type="entry name" value="Methyltransf_23"/>
    <property type="match status" value="1"/>
</dbReference>
<sequence length="277" mass="31485">MIIDPGIPCPICKFPECQIGWNIVTGIGSFRIAYCPDCHLGFNDPMPHFEKTQEYYVKDDFYCKPSYNPPDQDIEVYSWTSKKLASMLGKTGNILDIGCGRGDFLNFMRERGWRVQGIEIHPGLVDICESRGITCQIGELGTLSFPENFFDAITFRDVLEHIPTPPHQVLSHTAQWLKPGGVMYIKVPNLDWISGPLGKLYKRGFDPGVHLYHFSQKALRRCLERAGLKPLAWDMEPPSAGSLKKYLGYLILKLAEVMTIRRFPQVYFSLAVFACKK</sequence>